<sequence length="434" mass="48771">MPGFESLILGEKTAVVFDIGSVYTKCGFAGETGPRFIFPTEITQPNGQVKHFLSLKTAKEKRKFLTVFLHQLYYRHLLVNPKDRRVVVVESILCTTEFRELLADVLYNHFEVTAFYRAIPSALFAPAHLVTLFTLGLSSGLVLDCGYKEAVVVPVSEGYTLLNAWQAAQLGSETVYANMKSLLHRDALLVEEHGQTCALAEQPDTETMLTREVLEDLVARTCFVSPSQRAEQWDRWSSAQLNTTDDDEVAEPKVAEEHFVYPLNNLQVNKRLQVPSRLRELAVECLFRGDNDRITLASLLLKSFITCPVDIRRTLAANIILIGGTVNIPGFASRLLEELDSFLEWDEFSNLRALKGTFRIHQPPAEPNYVAWLGGAIFGALECLPGRSLERSVYLEKKTLPDWTSVIDTNPCESAQRPEFILDACGWELVADKR</sequence>
<evidence type="ECO:0000256" key="2">
    <source>
        <dbReference type="RuleBase" id="RU000487"/>
    </source>
</evidence>
<accession>A0A1S8WZV3</accession>
<evidence type="ECO:0000256" key="1">
    <source>
        <dbReference type="ARBA" id="ARBA00003520"/>
    </source>
</evidence>
<keyword evidence="4" id="KW-1185">Reference proteome</keyword>
<dbReference type="Proteomes" id="UP000243686">
    <property type="component" value="Unassembled WGS sequence"/>
</dbReference>
<dbReference type="Gene3D" id="3.90.640.10">
    <property type="entry name" value="Actin, Chain A, domain 4"/>
    <property type="match status" value="1"/>
</dbReference>
<dbReference type="Gene3D" id="3.30.420.40">
    <property type="match status" value="2"/>
</dbReference>
<dbReference type="PANTHER" id="PTHR11937">
    <property type="entry name" value="ACTIN"/>
    <property type="match status" value="1"/>
</dbReference>
<organism evidence="3 4">
    <name type="scientific">Opisthorchis viverrini</name>
    <name type="common">Southeast Asian liver fluke</name>
    <dbReference type="NCBI Taxonomy" id="6198"/>
    <lineage>
        <taxon>Eukaryota</taxon>
        <taxon>Metazoa</taxon>
        <taxon>Spiralia</taxon>
        <taxon>Lophotrochozoa</taxon>
        <taxon>Platyhelminthes</taxon>
        <taxon>Trematoda</taxon>
        <taxon>Digenea</taxon>
        <taxon>Opisthorchiida</taxon>
        <taxon>Opisthorchiata</taxon>
        <taxon>Opisthorchiidae</taxon>
        <taxon>Opisthorchis</taxon>
    </lineage>
</organism>
<comment type="function">
    <text evidence="1">Actins are highly conserved proteins that are involved in various types of cell motility and are ubiquitously expressed in all eukaryotic cells.</text>
</comment>
<dbReference type="CDD" id="cd10207">
    <property type="entry name" value="ASKHA_NBD_Arp10"/>
    <property type="match status" value="1"/>
</dbReference>
<gene>
    <name evidence="3" type="ORF">X801_04123</name>
</gene>
<dbReference type="Pfam" id="PF00022">
    <property type="entry name" value="Actin"/>
    <property type="match status" value="2"/>
</dbReference>
<dbReference type="AlphaFoldDB" id="A0A1S8WZV3"/>
<dbReference type="InterPro" id="IPR004000">
    <property type="entry name" value="Actin"/>
</dbReference>
<name>A0A1S8WZV3_OPIVI</name>
<proteinExistence type="inferred from homology"/>
<reference evidence="3 4" key="1">
    <citation type="submission" date="2015-03" db="EMBL/GenBank/DDBJ databases">
        <title>Draft genome of the nematode, Opisthorchis viverrini.</title>
        <authorList>
            <person name="Mitreva M."/>
        </authorList>
    </citation>
    <scope>NUCLEOTIDE SEQUENCE [LARGE SCALE GENOMIC DNA]</scope>
    <source>
        <strain evidence="3">Khon Kaen</strain>
    </source>
</reference>
<dbReference type="SUPFAM" id="SSF53067">
    <property type="entry name" value="Actin-like ATPase domain"/>
    <property type="match status" value="2"/>
</dbReference>
<protein>
    <submittedName>
        <fullName evidence="3">Actin</fullName>
    </submittedName>
</protein>
<evidence type="ECO:0000313" key="3">
    <source>
        <dbReference type="EMBL" id="OON19999.1"/>
    </source>
</evidence>
<evidence type="ECO:0000313" key="4">
    <source>
        <dbReference type="Proteomes" id="UP000243686"/>
    </source>
</evidence>
<dbReference type="EMBL" id="KV892914">
    <property type="protein sequence ID" value="OON19999.1"/>
    <property type="molecule type" value="Genomic_DNA"/>
</dbReference>
<comment type="similarity">
    <text evidence="2">Belongs to the actin family.</text>
</comment>
<dbReference type="InterPro" id="IPR043129">
    <property type="entry name" value="ATPase_NBD"/>
</dbReference>
<dbReference type="SMART" id="SM00268">
    <property type="entry name" value="ACTIN"/>
    <property type="match status" value="1"/>
</dbReference>